<keyword evidence="2" id="KW-1185">Reference proteome</keyword>
<dbReference type="GO" id="GO:0004860">
    <property type="term" value="F:protein kinase inhibitor activity"/>
    <property type="evidence" value="ECO:0007669"/>
    <property type="project" value="UniProtKB-KW"/>
</dbReference>
<evidence type="ECO:0000313" key="2">
    <source>
        <dbReference type="Proteomes" id="UP001623348"/>
    </source>
</evidence>
<comment type="caution">
    <text evidence="1">The sequence shown here is derived from an EMBL/GenBank/DDBJ whole genome shotgun (WGS) entry which is preliminary data.</text>
</comment>
<gene>
    <name evidence="1" type="ORF">GRJ2_000326100</name>
</gene>
<keyword evidence="1" id="KW-0649">Protein kinase inhibitor</keyword>
<evidence type="ECO:0000313" key="1">
    <source>
        <dbReference type="EMBL" id="GAB0178608.1"/>
    </source>
</evidence>
<dbReference type="Proteomes" id="UP001623348">
    <property type="component" value="Unassembled WGS sequence"/>
</dbReference>
<dbReference type="AlphaFoldDB" id="A0ABC9VZG3"/>
<dbReference type="EMBL" id="BAAFJT010000001">
    <property type="protein sequence ID" value="GAB0178608.1"/>
    <property type="molecule type" value="Genomic_DNA"/>
</dbReference>
<name>A0ABC9VZG3_GRUJA</name>
<sequence length="131" mass="14478">METIRWTPSAHINSLEEETVCALIQFGDNIKLRWTVNTLQDRAAIQSGLDKPDEWENSNLTKVSEDKLPLVWTNRLHFYGPGTATLGSSSSRKDLGTLVINGPNRSQQGPLAVMKADSILGCINRSIDQGK</sequence>
<accession>A0ABC9VZG3</accession>
<organism evidence="1 2">
    <name type="scientific">Grus japonensis</name>
    <name type="common">Japanese crane</name>
    <name type="synonym">Red-crowned crane</name>
    <dbReference type="NCBI Taxonomy" id="30415"/>
    <lineage>
        <taxon>Eukaryota</taxon>
        <taxon>Metazoa</taxon>
        <taxon>Chordata</taxon>
        <taxon>Craniata</taxon>
        <taxon>Vertebrata</taxon>
        <taxon>Euteleostomi</taxon>
        <taxon>Archelosauria</taxon>
        <taxon>Archosauria</taxon>
        <taxon>Dinosauria</taxon>
        <taxon>Saurischia</taxon>
        <taxon>Theropoda</taxon>
        <taxon>Coelurosauria</taxon>
        <taxon>Aves</taxon>
        <taxon>Neognathae</taxon>
        <taxon>Neoaves</taxon>
        <taxon>Gruiformes</taxon>
        <taxon>Gruidae</taxon>
        <taxon>Grus</taxon>
    </lineage>
</organism>
<proteinExistence type="predicted"/>
<protein>
    <submittedName>
        <fullName evidence="1">cAMP-dependent protein kinase inhibitor alpha</fullName>
    </submittedName>
</protein>
<reference evidence="1 2" key="1">
    <citation type="submission" date="2024-06" db="EMBL/GenBank/DDBJ databases">
        <title>The draft genome of Grus japonensis, version 3.</title>
        <authorList>
            <person name="Nabeshima K."/>
            <person name="Suzuki S."/>
            <person name="Onuma M."/>
        </authorList>
    </citation>
    <scope>NUCLEOTIDE SEQUENCE [LARGE SCALE GENOMIC DNA]</scope>
    <source>
        <strain evidence="1 2">451A</strain>
    </source>
</reference>